<dbReference type="GO" id="GO:0003676">
    <property type="term" value="F:nucleic acid binding"/>
    <property type="evidence" value="ECO:0007669"/>
    <property type="project" value="InterPro"/>
</dbReference>
<protein>
    <recommendedName>
        <fullName evidence="4">G-patch domain-containing protein</fullName>
    </recommendedName>
</protein>
<comment type="subcellular location">
    <subcellularLocation>
        <location evidence="1">Nucleus</location>
    </subcellularLocation>
</comment>
<dbReference type="InterPro" id="IPR000467">
    <property type="entry name" value="G_patch_dom"/>
</dbReference>
<gene>
    <name evidence="5" type="ORF">WN944_007074</name>
</gene>
<feature type="compositionally biased region" description="Low complexity" evidence="3">
    <location>
        <begin position="1"/>
        <end position="26"/>
    </location>
</feature>
<dbReference type="GO" id="GO:0005681">
    <property type="term" value="C:spliceosomal complex"/>
    <property type="evidence" value="ECO:0007669"/>
    <property type="project" value="TreeGrafter"/>
</dbReference>
<dbReference type="Pfam" id="PF25088">
    <property type="entry name" value="GPKOW_C"/>
    <property type="match status" value="1"/>
</dbReference>
<evidence type="ECO:0000256" key="2">
    <source>
        <dbReference type="ARBA" id="ARBA00023242"/>
    </source>
</evidence>
<dbReference type="GO" id="GO:0000398">
    <property type="term" value="P:mRNA splicing, via spliceosome"/>
    <property type="evidence" value="ECO:0007669"/>
    <property type="project" value="InterPro"/>
</dbReference>
<dbReference type="InterPro" id="IPR026822">
    <property type="entry name" value="Spp2/MOS2_G-patch"/>
</dbReference>
<feature type="region of interest" description="Disordered" evidence="3">
    <location>
        <begin position="218"/>
        <end position="259"/>
    </location>
</feature>
<dbReference type="PANTHER" id="PTHR15818">
    <property type="entry name" value="G PATCH AND KOW-CONTAINING"/>
    <property type="match status" value="1"/>
</dbReference>
<evidence type="ECO:0000256" key="3">
    <source>
        <dbReference type="SAM" id="MobiDB-lite"/>
    </source>
</evidence>
<organism evidence="5 6">
    <name type="scientific">Citrus x changshan-huyou</name>
    <dbReference type="NCBI Taxonomy" id="2935761"/>
    <lineage>
        <taxon>Eukaryota</taxon>
        <taxon>Viridiplantae</taxon>
        <taxon>Streptophyta</taxon>
        <taxon>Embryophyta</taxon>
        <taxon>Tracheophyta</taxon>
        <taxon>Spermatophyta</taxon>
        <taxon>Magnoliopsida</taxon>
        <taxon>eudicotyledons</taxon>
        <taxon>Gunneridae</taxon>
        <taxon>Pentapetalae</taxon>
        <taxon>rosids</taxon>
        <taxon>malvids</taxon>
        <taxon>Sapindales</taxon>
        <taxon>Rutaceae</taxon>
        <taxon>Aurantioideae</taxon>
        <taxon>Citrus</taxon>
    </lineage>
</organism>
<comment type="caution">
    <text evidence="5">The sequence shown here is derived from an EMBL/GenBank/DDBJ whole genome shotgun (WGS) entry which is preliminary data.</text>
</comment>
<feature type="domain" description="G-patch" evidence="4">
    <location>
        <begin position="169"/>
        <end position="194"/>
    </location>
</feature>
<dbReference type="Pfam" id="PF12656">
    <property type="entry name" value="G-patch_2"/>
    <property type="match status" value="1"/>
</dbReference>
<dbReference type="PANTHER" id="PTHR15818:SF2">
    <property type="entry name" value="G-PATCH DOMAIN AND KOW MOTIFS-CONTAINING PROTEIN"/>
    <property type="match status" value="1"/>
</dbReference>
<name>A0AAP0QTV1_9ROSI</name>
<evidence type="ECO:0000313" key="6">
    <source>
        <dbReference type="Proteomes" id="UP001428341"/>
    </source>
</evidence>
<proteinExistence type="predicted"/>
<feature type="region of interest" description="Disordered" evidence="3">
    <location>
        <begin position="116"/>
        <end position="138"/>
    </location>
</feature>
<dbReference type="PROSITE" id="PS50174">
    <property type="entry name" value="G_PATCH"/>
    <property type="match status" value="1"/>
</dbReference>
<dbReference type="Gene3D" id="2.30.30.140">
    <property type="match status" value="1"/>
</dbReference>
<dbReference type="EMBL" id="JBCGBO010000003">
    <property type="protein sequence ID" value="KAK9215071.1"/>
    <property type="molecule type" value="Genomic_DNA"/>
</dbReference>
<keyword evidence="2" id="KW-0539">Nucleus</keyword>
<accession>A0AAP0QTV1</accession>
<reference evidence="5 6" key="1">
    <citation type="submission" date="2024-05" db="EMBL/GenBank/DDBJ databases">
        <title>Haplotype-resolved chromosome-level genome assembly of Huyou (Citrus changshanensis).</title>
        <authorList>
            <person name="Miao C."/>
            <person name="Chen W."/>
            <person name="Wu Y."/>
            <person name="Wang L."/>
            <person name="Zhao S."/>
            <person name="Grierson D."/>
            <person name="Xu C."/>
            <person name="Chen K."/>
        </authorList>
    </citation>
    <scope>NUCLEOTIDE SEQUENCE [LARGE SCALE GENOMIC DNA]</scope>
    <source>
        <strain evidence="5">01-14</strain>
        <tissue evidence="5">Leaf</tissue>
    </source>
</reference>
<keyword evidence="6" id="KW-1185">Reference proteome</keyword>
<dbReference type="AlphaFoldDB" id="A0AAP0QTV1"/>
<evidence type="ECO:0000256" key="1">
    <source>
        <dbReference type="ARBA" id="ARBA00004123"/>
    </source>
</evidence>
<sequence length="387" mass="43456">MGNAAKVSFSVRSKSSSKPKTSQNQNDDGDDQPNKQYVTEFDPDKTLTDSKKPRRIIPRKALPPRPPTNRRTENLELAIAQSRQESEQLEWELENKSSADADADADQISYGLNLRTANNSNGGGRSNRDAAAGGPAIEPFEKMVSKDFRKELEKLPDDEGLDQFEDMPVDEFGAALLGGLGWYEGRGIGKNSKGNVKIREFGKKSFVSDDVVVVKKEKKKDELKKSGDRDNEHNQESRNSKKSEKQQANKRSRESEKREDNYNYNVPWLRSHIRVRIISKELKSGRLYLKKGEVVDVVGPTMCDISMDESGELIQGVDQDLLETALPRRGGPVLVLYGRHKGVYGNLVDRDLDRETGVVRDADTHELVNVKLEQIAEYIGDPSYLGY</sequence>
<dbReference type="Proteomes" id="UP001428341">
    <property type="component" value="Unassembled WGS sequence"/>
</dbReference>
<evidence type="ECO:0000313" key="5">
    <source>
        <dbReference type="EMBL" id="KAK9215071.1"/>
    </source>
</evidence>
<feature type="compositionally biased region" description="Basic and acidic residues" evidence="3">
    <location>
        <begin position="42"/>
        <end position="51"/>
    </location>
</feature>
<feature type="region of interest" description="Disordered" evidence="3">
    <location>
        <begin position="1"/>
        <end position="102"/>
    </location>
</feature>
<dbReference type="InterPro" id="IPR045166">
    <property type="entry name" value="Spp2-like"/>
</dbReference>
<evidence type="ECO:0000259" key="4">
    <source>
        <dbReference type="PROSITE" id="PS50174"/>
    </source>
</evidence>